<dbReference type="InterPro" id="IPR036726">
    <property type="entry name" value="GTP1_OBG_dom_sf"/>
</dbReference>
<dbReference type="PANTHER" id="PTHR11702:SF31">
    <property type="entry name" value="MITOCHONDRIAL RIBOSOME-ASSOCIATED GTPASE 2"/>
    <property type="match status" value="1"/>
</dbReference>
<organism evidence="6 7">
    <name type="scientific">Diatrype stigma</name>
    <dbReference type="NCBI Taxonomy" id="117547"/>
    <lineage>
        <taxon>Eukaryota</taxon>
        <taxon>Fungi</taxon>
        <taxon>Dikarya</taxon>
        <taxon>Ascomycota</taxon>
        <taxon>Pezizomycotina</taxon>
        <taxon>Sordariomycetes</taxon>
        <taxon>Xylariomycetidae</taxon>
        <taxon>Xylariales</taxon>
        <taxon>Diatrypaceae</taxon>
        <taxon>Diatrype</taxon>
    </lineage>
</organism>
<evidence type="ECO:0000259" key="4">
    <source>
        <dbReference type="PROSITE" id="PS51710"/>
    </source>
</evidence>
<feature type="domain" description="Obg" evidence="5">
    <location>
        <begin position="107"/>
        <end position="405"/>
    </location>
</feature>
<dbReference type="Pfam" id="PF01926">
    <property type="entry name" value="MMR_HSR1"/>
    <property type="match status" value="1"/>
</dbReference>
<dbReference type="GO" id="GO:0005739">
    <property type="term" value="C:mitochondrion"/>
    <property type="evidence" value="ECO:0007669"/>
    <property type="project" value="TreeGrafter"/>
</dbReference>
<feature type="compositionally biased region" description="Low complexity" evidence="3">
    <location>
        <begin position="53"/>
        <end position="95"/>
    </location>
</feature>
<dbReference type="SUPFAM" id="SSF82051">
    <property type="entry name" value="Obg GTP-binding protein N-terminal domain"/>
    <property type="match status" value="1"/>
</dbReference>
<reference evidence="6 7" key="1">
    <citation type="submission" date="2024-02" db="EMBL/GenBank/DDBJ databases">
        <title>De novo assembly and annotation of 12 fungi associated with fruit tree decline syndrome in Ontario, Canada.</title>
        <authorList>
            <person name="Sulman M."/>
            <person name="Ellouze W."/>
            <person name="Ilyukhin E."/>
        </authorList>
    </citation>
    <scope>NUCLEOTIDE SEQUENCE [LARGE SCALE GENOMIC DNA]</scope>
    <source>
        <strain evidence="6 7">M11/M66-122</strain>
    </source>
</reference>
<dbReference type="Proteomes" id="UP001320420">
    <property type="component" value="Unassembled WGS sequence"/>
</dbReference>
<dbReference type="GO" id="GO:0005525">
    <property type="term" value="F:GTP binding"/>
    <property type="evidence" value="ECO:0007669"/>
    <property type="project" value="UniProtKB-KW"/>
</dbReference>
<dbReference type="Pfam" id="PF01018">
    <property type="entry name" value="GTP1_OBG"/>
    <property type="match status" value="1"/>
</dbReference>
<feature type="region of interest" description="Disordered" evidence="3">
    <location>
        <begin position="247"/>
        <end position="285"/>
    </location>
</feature>
<comment type="caution">
    <text evidence="6">The sequence shown here is derived from an EMBL/GenBank/DDBJ whole genome shotgun (WGS) entry which is preliminary data.</text>
</comment>
<name>A0AAN9US36_9PEZI</name>
<dbReference type="Gene3D" id="2.70.210.12">
    <property type="entry name" value="GTP1/OBG domain"/>
    <property type="match status" value="2"/>
</dbReference>
<dbReference type="GO" id="GO:0042254">
    <property type="term" value="P:ribosome biogenesis"/>
    <property type="evidence" value="ECO:0007669"/>
    <property type="project" value="UniProtKB-UniRule"/>
</dbReference>
<dbReference type="InterPro" id="IPR006073">
    <property type="entry name" value="GTP-bd"/>
</dbReference>
<evidence type="ECO:0000313" key="7">
    <source>
        <dbReference type="Proteomes" id="UP001320420"/>
    </source>
</evidence>
<evidence type="ECO:0000256" key="3">
    <source>
        <dbReference type="SAM" id="MobiDB-lite"/>
    </source>
</evidence>
<dbReference type="Gene3D" id="3.40.50.300">
    <property type="entry name" value="P-loop containing nucleotide triphosphate hydrolases"/>
    <property type="match status" value="1"/>
</dbReference>
<dbReference type="EMBL" id="JAKJXP020000023">
    <property type="protein sequence ID" value="KAK7754065.1"/>
    <property type="molecule type" value="Genomic_DNA"/>
</dbReference>
<gene>
    <name evidence="6" type="primary">MTG2</name>
    <name evidence="6" type="ORF">SLS62_003911</name>
</gene>
<proteinExistence type="predicted"/>
<sequence length="720" mass="75378">MMASRCAPSTGLFLPFLYPSLFRHKAARIPISRFTRSIAPLHTDSNISTTLYDATSSGSGPGSSGDSSGATTTAPDTTAPLTTDPSSSSADLPTSRLNPAPDDYAISTFADKARVTVHAGGGGHGCVSFLREMFLAEGPANGGDGGHGGSVYIQAVAHGETSLHRLARGRRSIRAGRGKSGMGDARGGARGDDLLIKVPVGTVVREVERQDPVADEVAAYHAARKQKREYDRLVQEAEEAAATKARAEAENAGVSGEGAVGSFNGRGSRRRADDKKRKIEDGDDGFISSTLAESEAAARAALGLTEDPDPPNLHKFILYPGMSPGERQNLSLPRYPRRERLLAQPEAPIRLDLTAPTARPILLAAGGLGGLGNPHFVSKERPRPLFATRGEGAVSVTLDFELKLLADVGLVGLPNAGKSTLLRALTRSRARVGNWAFTTLQPNIGTVVLDNHKGRPVVPPAPKPSSFRPSATTGPFAAIVNDASSPSRFGSVVMTGPDHHIVCGDGSLGSNDAGAGGGGPRTRFTVADIPGLIEGAHLDRGLGVAFLRHVERAGVLAFVVDLGAGDAIAALKALWAEVGLYARMREEEENEREIEDRIDWEGDGSNSGLGIGDGVVSTTGMDGFTSSMSRNGSGGGGGGRKLDIAAKPWFVVATKGDLPSAQDNYARLREYLDDVTAGREPHPSGVEDAWTDNCAAIPVSAIHGHGVDRIVHWVVGLLDQ</sequence>
<feature type="domain" description="OBG-type G" evidence="4">
    <location>
        <begin position="406"/>
        <end position="719"/>
    </location>
</feature>
<evidence type="ECO:0000256" key="2">
    <source>
        <dbReference type="ARBA" id="ARBA00023134"/>
    </source>
</evidence>
<dbReference type="PROSITE" id="PS51883">
    <property type="entry name" value="OBG"/>
    <property type="match status" value="1"/>
</dbReference>
<keyword evidence="1" id="KW-0547">Nucleotide-binding</keyword>
<accession>A0AAN9US36</accession>
<feature type="compositionally biased region" description="Basic and acidic residues" evidence="3">
    <location>
        <begin position="270"/>
        <end position="280"/>
    </location>
</feature>
<dbReference type="InterPro" id="IPR006169">
    <property type="entry name" value="GTP1_OBG_dom"/>
</dbReference>
<dbReference type="GO" id="GO:0003924">
    <property type="term" value="F:GTPase activity"/>
    <property type="evidence" value="ECO:0007669"/>
    <property type="project" value="InterPro"/>
</dbReference>
<dbReference type="InterPro" id="IPR027417">
    <property type="entry name" value="P-loop_NTPase"/>
</dbReference>
<feature type="region of interest" description="Disordered" evidence="3">
    <location>
        <begin position="52"/>
        <end position="97"/>
    </location>
</feature>
<evidence type="ECO:0000313" key="6">
    <source>
        <dbReference type="EMBL" id="KAK7754065.1"/>
    </source>
</evidence>
<dbReference type="AlphaFoldDB" id="A0AAN9US36"/>
<keyword evidence="2" id="KW-0342">GTP-binding</keyword>
<dbReference type="SUPFAM" id="SSF52540">
    <property type="entry name" value="P-loop containing nucleoside triphosphate hydrolases"/>
    <property type="match status" value="1"/>
</dbReference>
<evidence type="ECO:0000256" key="1">
    <source>
        <dbReference type="ARBA" id="ARBA00022741"/>
    </source>
</evidence>
<keyword evidence="7" id="KW-1185">Reference proteome</keyword>
<dbReference type="PANTHER" id="PTHR11702">
    <property type="entry name" value="DEVELOPMENTALLY REGULATED GTP-BINDING PROTEIN-RELATED"/>
    <property type="match status" value="1"/>
</dbReference>
<protein>
    <submittedName>
        <fullName evidence="6">GTPase of the mitochondrial inner membrane that associates with the large ribosomal subunit</fullName>
    </submittedName>
</protein>
<dbReference type="PROSITE" id="PS51710">
    <property type="entry name" value="G_OBG"/>
    <property type="match status" value="1"/>
</dbReference>
<evidence type="ECO:0000259" key="5">
    <source>
        <dbReference type="PROSITE" id="PS51883"/>
    </source>
</evidence>
<dbReference type="PRINTS" id="PR00326">
    <property type="entry name" value="GTP1OBG"/>
</dbReference>
<dbReference type="InterPro" id="IPR045086">
    <property type="entry name" value="OBG_GTPase"/>
</dbReference>
<dbReference type="InterPro" id="IPR031167">
    <property type="entry name" value="G_OBG"/>
</dbReference>